<organism evidence="1 2">
    <name type="scientific">Bacteroides mediterraneensis</name>
    <dbReference type="NCBI Taxonomy" id="1841856"/>
    <lineage>
        <taxon>Bacteria</taxon>
        <taxon>Pseudomonadati</taxon>
        <taxon>Bacteroidota</taxon>
        <taxon>Bacteroidia</taxon>
        <taxon>Bacteroidales</taxon>
        <taxon>Bacteroidaceae</taxon>
        <taxon>Bacteroides</taxon>
    </lineage>
</organism>
<dbReference type="RefSeq" id="WP_204475699.1">
    <property type="nucleotide sequence ID" value="NZ_JACJJW010000016.1"/>
</dbReference>
<dbReference type="InterPro" id="IPR021670">
    <property type="entry name" value="DUF3256"/>
</dbReference>
<gene>
    <name evidence="1" type="ORF">H6A31_07470</name>
</gene>
<evidence type="ECO:0000313" key="1">
    <source>
        <dbReference type="EMBL" id="MBM6758517.1"/>
    </source>
</evidence>
<dbReference type="EMBL" id="JACJJW010000016">
    <property type="protein sequence ID" value="MBM6758517.1"/>
    <property type="molecule type" value="Genomic_DNA"/>
</dbReference>
<proteinExistence type="predicted"/>
<name>A0ABS2EV12_9BACE</name>
<comment type="caution">
    <text evidence="1">The sequence shown here is derived from an EMBL/GenBank/DDBJ whole genome shotgun (WGS) entry which is preliminary data.</text>
</comment>
<accession>A0ABS2EV12</accession>
<dbReference type="Pfam" id="PF11644">
    <property type="entry name" value="DUF3256"/>
    <property type="match status" value="1"/>
</dbReference>
<evidence type="ECO:0000313" key="2">
    <source>
        <dbReference type="Proteomes" id="UP000703295"/>
    </source>
</evidence>
<sequence length="215" mass="24433">MKRLLIIWFILGICGGICAQDLKTLFVAMPDSLSPFLTEVNRADFGDFLESGMKAEVKNRFGNTSEMTKLTSDYLFLKSSSASTLELKLLPLNDSVKVICAVSTYFAPAGDSRIAFYDTNWKELPLSDFIQLPEEDEFYVKPQSDVQTDSLRNLRTYADMYLWTASLSADQPVLSITYSTPDYLDKKTADELKRYIVSTPLRYEWEDGKFVIKTS</sequence>
<reference evidence="1 2" key="1">
    <citation type="journal article" date="2021" name="Sci. Rep.">
        <title>The distribution of antibiotic resistance genes in chicken gut microbiota commensals.</title>
        <authorList>
            <person name="Juricova H."/>
            <person name="Matiasovicova J."/>
            <person name="Kubasova T."/>
            <person name="Cejkova D."/>
            <person name="Rychlik I."/>
        </authorList>
    </citation>
    <scope>NUCLEOTIDE SEQUENCE [LARGE SCALE GENOMIC DNA]</scope>
    <source>
        <strain evidence="1 2">An801</strain>
    </source>
</reference>
<dbReference type="SUPFAM" id="SSF160925">
    <property type="entry name" value="PG1388-like"/>
    <property type="match status" value="1"/>
</dbReference>
<protein>
    <submittedName>
        <fullName evidence="1">DUF3256 family protein</fullName>
    </submittedName>
</protein>
<keyword evidence="2" id="KW-1185">Reference proteome</keyword>
<dbReference type="Proteomes" id="UP000703295">
    <property type="component" value="Unassembled WGS sequence"/>
</dbReference>